<gene>
    <name evidence="2" type="ORF">H634G_06448</name>
</gene>
<dbReference type="EMBL" id="KE384735">
    <property type="protein sequence ID" value="KJK78275.1"/>
    <property type="molecule type" value="Genomic_DNA"/>
</dbReference>
<feature type="region of interest" description="Disordered" evidence="1">
    <location>
        <begin position="229"/>
        <end position="263"/>
    </location>
</feature>
<sequence>MAFVWSVVGMGSIVAMMVGGGFGLGATMMGAISLTVPKPVVWNPYNIFYSFKLGLDGAGANEGHDLLRGAGGRAPKILVFDNHGQQIGQTKKQVKCGDGEDHCVEVVKNIKKQPAYAMLLGQDNPICLASATVTYPSGDRYAWVGNWAHTCNKAWYFSDIDAHHTNGSVKLLCAWLGFDGYKNNYSTGIRIHFPEFAKGFAGNGNNATYYCEQNSTALAFFNNRGPKYFNGDNEQEHRVNEKDRKEQEKKNRGKRSADMKTQSVRSYRAAHSAKILCDSSSSAGPSLVSVHERSFCHMPDKVLYRFCEDVAVGSCWDHKKHAFGAKGPRVMQSRAALPDVEFDKPTVWGGN</sequence>
<organism evidence="2 3">
    <name type="scientific">Metarhizium anisopliae BRIP 53293</name>
    <dbReference type="NCBI Taxonomy" id="1291518"/>
    <lineage>
        <taxon>Eukaryota</taxon>
        <taxon>Fungi</taxon>
        <taxon>Dikarya</taxon>
        <taxon>Ascomycota</taxon>
        <taxon>Pezizomycotina</taxon>
        <taxon>Sordariomycetes</taxon>
        <taxon>Hypocreomycetidae</taxon>
        <taxon>Hypocreales</taxon>
        <taxon>Clavicipitaceae</taxon>
        <taxon>Metarhizium</taxon>
    </lineage>
</organism>
<dbReference type="OrthoDB" id="5365129at2759"/>
<name>A0A0D9P0B1_METAN</name>
<proteinExistence type="predicted"/>
<protein>
    <submittedName>
        <fullName evidence="2">Uncharacterized protein</fullName>
    </submittedName>
</protein>
<evidence type="ECO:0000313" key="3">
    <source>
        <dbReference type="Proteomes" id="UP000054544"/>
    </source>
</evidence>
<evidence type="ECO:0000313" key="2">
    <source>
        <dbReference type="EMBL" id="KJK78275.1"/>
    </source>
</evidence>
<dbReference type="STRING" id="1291518.A0A0D9P0B1"/>
<evidence type="ECO:0000256" key="1">
    <source>
        <dbReference type="SAM" id="MobiDB-lite"/>
    </source>
</evidence>
<accession>A0A0D9P0B1</accession>
<keyword evidence="3" id="KW-1185">Reference proteome</keyword>
<reference evidence="3" key="1">
    <citation type="journal article" date="2014" name="BMC Genomics">
        <title>The genome sequence of the biocontrol fungus Metarhizium anisopliae and comparative genomics of Metarhizium species.</title>
        <authorList>
            <person name="Pattemore J.A."/>
            <person name="Hane J.K."/>
            <person name="Williams A.H."/>
            <person name="Wilson B.A."/>
            <person name="Stodart B.J."/>
            <person name="Ash G.J."/>
        </authorList>
    </citation>
    <scope>NUCLEOTIDE SEQUENCE [LARGE SCALE GENOMIC DNA]</scope>
    <source>
        <strain evidence="3">BRIP 53293</strain>
    </source>
</reference>
<dbReference type="Proteomes" id="UP000054544">
    <property type="component" value="Unassembled WGS sequence"/>
</dbReference>
<feature type="compositionally biased region" description="Basic and acidic residues" evidence="1">
    <location>
        <begin position="234"/>
        <end position="258"/>
    </location>
</feature>
<dbReference type="AlphaFoldDB" id="A0A0D9P0B1"/>